<organism evidence="1 2">
    <name type="scientific">Actinoallomurus oryzae</name>
    <dbReference type="NCBI Taxonomy" id="502180"/>
    <lineage>
        <taxon>Bacteria</taxon>
        <taxon>Bacillati</taxon>
        <taxon>Actinomycetota</taxon>
        <taxon>Actinomycetes</taxon>
        <taxon>Streptosporangiales</taxon>
        <taxon>Thermomonosporaceae</taxon>
        <taxon>Actinoallomurus</taxon>
    </lineage>
</organism>
<gene>
    <name evidence="1" type="ORF">GCM10023191_101730</name>
</gene>
<reference evidence="2" key="1">
    <citation type="journal article" date="2019" name="Int. J. Syst. Evol. Microbiol.">
        <title>The Global Catalogue of Microorganisms (GCM) 10K type strain sequencing project: providing services to taxonomists for standard genome sequencing and annotation.</title>
        <authorList>
            <consortium name="The Broad Institute Genomics Platform"/>
            <consortium name="The Broad Institute Genome Sequencing Center for Infectious Disease"/>
            <person name="Wu L."/>
            <person name="Ma J."/>
        </authorList>
    </citation>
    <scope>NUCLEOTIDE SEQUENCE [LARGE SCALE GENOMIC DNA]</scope>
    <source>
        <strain evidence="2">JCM 17933</strain>
    </source>
</reference>
<comment type="caution">
    <text evidence="1">The sequence shown here is derived from an EMBL/GenBank/DDBJ whole genome shotgun (WGS) entry which is preliminary data.</text>
</comment>
<dbReference type="InterPro" id="IPR048142">
    <property type="entry name" value="QRL_CxxC_CxxC"/>
</dbReference>
<dbReference type="RefSeq" id="WP_345475877.1">
    <property type="nucleotide sequence ID" value="NZ_BAABHF010000088.1"/>
</dbReference>
<dbReference type="Proteomes" id="UP001500503">
    <property type="component" value="Unassembled WGS sequence"/>
</dbReference>
<evidence type="ECO:0000313" key="1">
    <source>
        <dbReference type="EMBL" id="GAA4522468.1"/>
    </source>
</evidence>
<sequence length="134" mass="14787">MSRSSRIRQRFYDPSGTRYGIPTYPWQLAPPHLLTRRQLAACSPPLRPGGQPIAAQVLWVSRRYAGHPRTRVAYLYDISLAKPKRTASPAQREAIAKAIAARRICRGCGVDRGYQPARRLGVCNDCAAKDGAAA</sequence>
<proteinExistence type="predicted"/>
<protein>
    <submittedName>
        <fullName evidence="1">Uncharacterized protein</fullName>
    </submittedName>
</protein>
<dbReference type="EMBL" id="BAABHF010000088">
    <property type="protein sequence ID" value="GAA4522468.1"/>
    <property type="molecule type" value="Genomic_DNA"/>
</dbReference>
<dbReference type="NCBIfam" id="NF041638">
    <property type="entry name" value="QRL_CxxC_CxxC"/>
    <property type="match status" value="1"/>
</dbReference>
<accession>A0ABP8R9J5</accession>
<name>A0ABP8R9J5_9ACTN</name>
<keyword evidence="2" id="KW-1185">Reference proteome</keyword>
<evidence type="ECO:0000313" key="2">
    <source>
        <dbReference type="Proteomes" id="UP001500503"/>
    </source>
</evidence>